<dbReference type="Proteomes" id="UP000184498">
    <property type="component" value="Unassembled WGS sequence"/>
</dbReference>
<dbReference type="STRING" id="216903.SAMN05444371_1845"/>
<gene>
    <name evidence="1" type="ORF">SAMN05444371_1845</name>
</gene>
<reference evidence="2" key="1">
    <citation type="submission" date="2016-11" db="EMBL/GenBank/DDBJ databases">
        <authorList>
            <person name="Varghese N."/>
            <person name="Submissions S."/>
        </authorList>
    </citation>
    <scope>NUCLEOTIDE SEQUENCE [LARGE SCALE GENOMIC DNA]</scope>
    <source>
        <strain evidence="2">DSM 18016</strain>
    </source>
</reference>
<proteinExistence type="predicted"/>
<evidence type="ECO:0000313" key="1">
    <source>
        <dbReference type="EMBL" id="SHK30830.1"/>
    </source>
</evidence>
<sequence>MKNKKIDFEAEFWDSHQKHSCLTLIDAFFQMDFLSAVRERLNDVINYSTKCEVLMKNDPSLIFHYYLCMRSFIRASYVLQFKAKRWKVKRPPKFPSRLLQGSLSDEEYRNPFLVFEKAFKEFTLQEFEYFNTQIVYFSLGAYSDEPEANIITLFIHLNKMLDSAQIIRERGLKKIKDKKPTSSE</sequence>
<name>A0A1M6REK0_9FLAO</name>
<dbReference type="OrthoDB" id="1270082at2"/>
<protein>
    <submittedName>
        <fullName evidence="1">Uncharacterized protein</fullName>
    </submittedName>
</protein>
<accession>A0A1M6REK0</accession>
<dbReference type="RefSeq" id="WP_084081296.1">
    <property type="nucleotide sequence ID" value="NZ_FRAM01000002.1"/>
</dbReference>
<dbReference type="AlphaFoldDB" id="A0A1M6REK0"/>
<keyword evidence="2" id="KW-1185">Reference proteome</keyword>
<organism evidence="1 2">
    <name type="scientific">Epilithonimonas mollis</name>
    <dbReference type="NCBI Taxonomy" id="216903"/>
    <lineage>
        <taxon>Bacteria</taxon>
        <taxon>Pseudomonadati</taxon>
        <taxon>Bacteroidota</taxon>
        <taxon>Flavobacteriia</taxon>
        <taxon>Flavobacteriales</taxon>
        <taxon>Weeksellaceae</taxon>
        <taxon>Chryseobacterium group</taxon>
        <taxon>Epilithonimonas</taxon>
    </lineage>
</organism>
<evidence type="ECO:0000313" key="2">
    <source>
        <dbReference type="Proteomes" id="UP000184498"/>
    </source>
</evidence>
<dbReference type="EMBL" id="FRAM01000002">
    <property type="protein sequence ID" value="SHK30830.1"/>
    <property type="molecule type" value="Genomic_DNA"/>
</dbReference>